<dbReference type="Gene3D" id="2.40.50.1020">
    <property type="entry name" value="LytTr DNA-binding domain"/>
    <property type="match status" value="1"/>
</dbReference>
<dbReference type="GO" id="GO:0000156">
    <property type="term" value="F:phosphorelay response regulator activity"/>
    <property type="evidence" value="ECO:0007669"/>
    <property type="project" value="TreeGrafter"/>
</dbReference>
<dbReference type="PANTHER" id="PTHR48111">
    <property type="entry name" value="REGULATOR OF RPOS"/>
    <property type="match status" value="1"/>
</dbReference>
<dbReference type="Pfam" id="PF00072">
    <property type="entry name" value="Response_reg"/>
    <property type="match status" value="1"/>
</dbReference>
<reference evidence="5 6" key="1">
    <citation type="submission" date="2018-11" db="EMBL/GenBank/DDBJ databases">
        <title>Novel bacteria species description.</title>
        <authorList>
            <person name="Han J.-H."/>
        </authorList>
    </citation>
    <scope>NUCLEOTIDE SEQUENCE [LARGE SCALE GENOMIC DNA]</scope>
    <source>
        <strain evidence="5 6">KCTC23259</strain>
    </source>
</reference>
<protein>
    <submittedName>
        <fullName evidence="5">DNA-binding response regulator</fullName>
    </submittedName>
</protein>
<sequence length="237" mass="26947">MKKCLVLDDEQHAVDILTDYISKTPSLSLLKALKNPIEAISLIQSETIDIAFIDVQMPNLNGLQFLKLLKKSTKVVLCTAYSEYAIDGFELNVVDYLLKPISFERFLRSVQKIEETGLQSGISRTTNIGDEYIFVKADVKGKYIKVSLEDIRFIEGLGNYQKIQLADSQIVCQLKMKNLEEQLGSFGFLRVHKSFLVPFHRISQIEGNKIHIDGFRIPIGDMFKEDVLSKLNEKILS</sequence>
<accession>A0AAE3H7I3</accession>
<dbReference type="InterPro" id="IPR011006">
    <property type="entry name" value="CheY-like_superfamily"/>
</dbReference>
<dbReference type="GO" id="GO:0000976">
    <property type="term" value="F:transcription cis-regulatory region binding"/>
    <property type="evidence" value="ECO:0007669"/>
    <property type="project" value="TreeGrafter"/>
</dbReference>
<dbReference type="GO" id="GO:0005829">
    <property type="term" value="C:cytosol"/>
    <property type="evidence" value="ECO:0007669"/>
    <property type="project" value="TreeGrafter"/>
</dbReference>
<dbReference type="SMART" id="SM00850">
    <property type="entry name" value="LytTR"/>
    <property type="match status" value="1"/>
</dbReference>
<evidence type="ECO:0000313" key="5">
    <source>
        <dbReference type="EMBL" id="MCP9765421.1"/>
    </source>
</evidence>
<gene>
    <name evidence="5" type="ORF">EGI31_21000</name>
</gene>
<feature type="modified residue" description="4-aspartylphosphate" evidence="2">
    <location>
        <position position="54"/>
    </location>
</feature>
<evidence type="ECO:0000259" key="4">
    <source>
        <dbReference type="PROSITE" id="PS50930"/>
    </source>
</evidence>
<dbReference type="SMART" id="SM00448">
    <property type="entry name" value="REC"/>
    <property type="match status" value="1"/>
</dbReference>
<dbReference type="InterPro" id="IPR001789">
    <property type="entry name" value="Sig_transdc_resp-reg_receiver"/>
</dbReference>
<dbReference type="GO" id="GO:0006355">
    <property type="term" value="P:regulation of DNA-templated transcription"/>
    <property type="evidence" value="ECO:0007669"/>
    <property type="project" value="TreeGrafter"/>
</dbReference>
<feature type="domain" description="Response regulatory" evidence="3">
    <location>
        <begin position="3"/>
        <end position="114"/>
    </location>
</feature>
<dbReference type="PANTHER" id="PTHR48111:SF17">
    <property type="entry name" value="TRANSCRIPTIONAL REGULATORY PROTEIN YPDB"/>
    <property type="match status" value="1"/>
</dbReference>
<dbReference type="AlphaFoldDB" id="A0AAE3H7I3"/>
<dbReference type="GO" id="GO:0032993">
    <property type="term" value="C:protein-DNA complex"/>
    <property type="evidence" value="ECO:0007669"/>
    <property type="project" value="TreeGrafter"/>
</dbReference>
<name>A0AAE3H7I3_9BACT</name>
<comment type="caution">
    <text evidence="5">The sequence shown here is derived from an EMBL/GenBank/DDBJ whole genome shotgun (WGS) entry which is preliminary data.</text>
</comment>
<dbReference type="PROSITE" id="PS50930">
    <property type="entry name" value="HTH_LYTTR"/>
    <property type="match status" value="1"/>
</dbReference>
<evidence type="ECO:0000313" key="6">
    <source>
        <dbReference type="Proteomes" id="UP001204144"/>
    </source>
</evidence>
<dbReference type="SUPFAM" id="SSF52172">
    <property type="entry name" value="CheY-like"/>
    <property type="match status" value="1"/>
</dbReference>
<dbReference type="Pfam" id="PF04397">
    <property type="entry name" value="LytTR"/>
    <property type="match status" value="1"/>
</dbReference>
<dbReference type="EMBL" id="RJUF01000183">
    <property type="protein sequence ID" value="MCP9765421.1"/>
    <property type="molecule type" value="Genomic_DNA"/>
</dbReference>
<keyword evidence="6" id="KW-1185">Reference proteome</keyword>
<feature type="domain" description="HTH LytTR-type" evidence="4">
    <location>
        <begin position="139"/>
        <end position="206"/>
    </location>
</feature>
<organism evidence="5 6">
    <name type="scientific">Lacihabitans soyangensis</name>
    <dbReference type="NCBI Taxonomy" id="869394"/>
    <lineage>
        <taxon>Bacteria</taxon>
        <taxon>Pseudomonadati</taxon>
        <taxon>Bacteroidota</taxon>
        <taxon>Cytophagia</taxon>
        <taxon>Cytophagales</taxon>
        <taxon>Leadbetterellaceae</taxon>
        <taxon>Lacihabitans</taxon>
    </lineage>
</organism>
<dbReference type="Proteomes" id="UP001204144">
    <property type="component" value="Unassembled WGS sequence"/>
</dbReference>
<keyword evidence="2" id="KW-0597">Phosphoprotein</keyword>
<evidence type="ECO:0000259" key="3">
    <source>
        <dbReference type="PROSITE" id="PS50110"/>
    </source>
</evidence>
<dbReference type="InterPro" id="IPR039420">
    <property type="entry name" value="WalR-like"/>
</dbReference>
<keyword evidence="1 5" id="KW-0238">DNA-binding</keyword>
<evidence type="ECO:0000256" key="1">
    <source>
        <dbReference type="ARBA" id="ARBA00023125"/>
    </source>
</evidence>
<dbReference type="PROSITE" id="PS50110">
    <property type="entry name" value="RESPONSE_REGULATORY"/>
    <property type="match status" value="1"/>
</dbReference>
<evidence type="ECO:0000256" key="2">
    <source>
        <dbReference type="PROSITE-ProRule" id="PRU00169"/>
    </source>
</evidence>
<proteinExistence type="predicted"/>
<dbReference type="Gene3D" id="3.40.50.2300">
    <property type="match status" value="1"/>
</dbReference>
<dbReference type="InterPro" id="IPR007492">
    <property type="entry name" value="LytTR_DNA-bd_dom"/>
</dbReference>